<sequence length="228" mass="25472">MNFLEVKDLLINQVKNINYILLIIVYLLSVISAIIFVFIYFNKKENNIVIENDFIDQEESTISGKEEIVVDLSGAVNLPGVYRLENGSRLSDLIKVAGGFNEDASEKIIGKIINLSQKLSDSQKIYIPYKWDESEVIDTAPLGKIETIVLPEIENTSNNIENNPDNEPKTKININTASAEELDSLQGIGPAYAQKIISNRPYSNVEDFKQKSGVPSATILKFATEIIF</sequence>
<dbReference type="Gene3D" id="1.10.150.320">
    <property type="entry name" value="Photosystem II 12 kDa extrinsic protein"/>
    <property type="match status" value="1"/>
</dbReference>
<keyword evidence="1" id="KW-0812">Transmembrane</keyword>
<accession>A0A1F4UKL7</accession>
<dbReference type="SUPFAM" id="SSF81585">
    <property type="entry name" value="PsbU/PolX domain-like"/>
    <property type="match status" value="1"/>
</dbReference>
<dbReference type="InterPro" id="IPR019554">
    <property type="entry name" value="Soluble_ligand-bd"/>
</dbReference>
<feature type="transmembrane region" description="Helical" evidence="1">
    <location>
        <begin position="20"/>
        <end position="41"/>
    </location>
</feature>
<dbReference type="Gene3D" id="3.10.20.600">
    <property type="match status" value="1"/>
</dbReference>
<dbReference type="GO" id="GO:0015627">
    <property type="term" value="C:type II protein secretion system complex"/>
    <property type="evidence" value="ECO:0007669"/>
    <property type="project" value="TreeGrafter"/>
</dbReference>
<dbReference type="GO" id="GO:0015628">
    <property type="term" value="P:protein secretion by the type II secretion system"/>
    <property type="evidence" value="ECO:0007669"/>
    <property type="project" value="TreeGrafter"/>
</dbReference>
<organism evidence="3 4">
    <name type="scientific">candidate division WWE3 bacterium RBG_19FT_COMBO_34_6</name>
    <dbReference type="NCBI Taxonomy" id="1802612"/>
    <lineage>
        <taxon>Bacteria</taxon>
        <taxon>Katanobacteria</taxon>
    </lineage>
</organism>
<feature type="domain" description="Soluble ligand binding" evidence="2">
    <location>
        <begin position="69"/>
        <end position="106"/>
    </location>
</feature>
<dbReference type="PANTHER" id="PTHR21180">
    <property type="entry name" value="ENDONUCLEASE/EXONUCLEASE/PHOSPHATASE FAMILY DOMAIN-CONTAINING PROTEIN 1"/>
    <property type="match status" value="1"/>
</dbReference>
<protein>
    <recommendedName>
        <fullName evidence="2">Soluble ligand binding domain-containing protein</fullName>
    </recommendedName>
</protein>
<reference evidence="3 4" key="1">
    <citation type="journal article" date="2016" name="Nat. Commun.">
        <title>Thousands of microbial genomes shed light on interconnected biogeochemical processes in an aquifer system.</title>
        <authorList>
            <person name="Anantharaman K."/>
            <person name="Brown C.T."/>
            <person name="Hug L.A."/>
            <person name="Sharon I."/>
            <person name="Castelle C.J."/>
            <person name="Probst A.J."/>
            <person name="Thomas B.C."/>
            <person name="Singh A."/>
            <person name="Wilkins M.J."/>
            <person name="Karaoz U."/>
            <person name="Brodie E.L."/>
            <person name="Williams K.H."/>
            <person name="Hubbard S.S."/>
            <person name="Banfield J.F."/>
        </authorList>
    </citation>
    <scope>NUCLEOTIDE SEQUENCE [LARGE SCALE GENOMIC DNA]</scope>
</reference>
<keyword evidence="1" id="KW-0472">Membrane</keyword>
<dbReference type="PANTHER" id="PTHR21180:SF32">
    <property type="entry name" value="ENDONUCLEASE_EXONUCLEASE_PHOSPHATASE FAMILY DOMAIN-CONTAINING PROTEIN 1"/>
    <property type="match status" value="1"/>
</dbReference>
<keyword evidence="1" id="KW-1133">Transmembrane helix</keyword>
<evidence type="ECO:0000313" key="3">
    <source>
        <dbReference type="EMBL" id="OGC45487.1"/>
    </source>
</evidence>
<evidence type="ECO:0000313" key="4">
    <source>
        <dbReference type="Proteomes" id="UP000178615"/>
    </source>
</evidence>
<dbReference type="Proteomes" id="UP000178615">
    <property type="component" value="Unassembled WGS sequence"/>
</dbReference>
<evidence type="ECO:0000259" key="2">
    <source>
        <dbReference type="Pfam" id="PF10531"/>
    </source>
</evidence>
<dbReference type="Pfam" id="PF12836">
    <property type="entry name" value="HHH_3"/>
    <property type="match status" value="1"/>
</dbReference>
<dbReference type="AlphaFoldDB" id="A0A1F4UKL7"/>
<proteinExistence type="predicted"/>
<dbReference type="InterPro" id="IPR051675">
    <property type="entry name" value="Endo/Exo/Phosphatase_dom_1"/>
</dbReference>
<dbReference type="Pfam" id="PF10531">
    <property type="entry name" value="SLBB"/>
    <property type="match status" value="1"/>
</dbReference>
<comment type="caution">
    <text evidence="3">The sequence shown here is derived from an EMBL/GenBank/DDBJ whole genome shotgun (WGS) entry which is preliminary data.</text>
</comment>
<dbReference type="EMBL" id="MEUV01000034">
    <property type="protein sequence ID" value="OGC45487.1"/>
    <property type="molecule type" value="Genomic_DNA"/>
</dbReference>
<evidence type="ECO:0000256" key="1">
    <source>
        <dbReference type="SAM" id="Phobius"/>
    </source>
</evidence>
<name>A0A1F4UKL7_UNCKA</name>
<gene>
    <name evidence="3" type="ORF">A2V49_02665</name>
</gene>